<sequence>MVLDSARTGDNRRPQDNREISTDNKAVLPKGDRTETLQEYLESELTDELAITIGIFIFASDTNPKKEIQCKNILSS</sequence>
<dbReference type="Proteomes" id="UP000439903">
    <property type="component" value="Unassembled WGS sequence"/>
</dbReference>
<evidence type="ECO:0000256" key="1">
    <source>
        <dbReference type="SAM" id="MobiDB-lite"/>
    </source>
</evidence>
<organism evidence="2 3">
    <name type="scientific">Gigaspora margarita</name>
    <dbReference type="NCBI Taxonomy" id="4874"/>
    <lineage>
        <taxon>Eukaryota</taxon>
        <taxon>Fungi</taxon>
        <taxon>Fungi incertae sedis</taxon>
        <taxon>Mucoromycota</taxon>
        <taxon>Glomeromycotina</taxon>
        <taxon>Glomeromycetes</taxon>
        <taxon>Diversisporales</taxon>
        <taxon>Gigasporaceae</taxon>
        <taxon>Gigaspora</taxon>
    </lineage>
</organism>
<keyword evidence="3" id="KW-1185">Reference proteome</keyword>
<dbReference type="AlphaFoldDB" id="A0A8H3XC58"/>
<protein>
    <submittedName>
        <fullName evidence="2">Uncharacterized protein</fullName>
    </submittedName>
</protein>
<dbReference type="EMBL" id="WTPW01001244">
    <property type="protein sequence ID" value="KAF0446852.1"/>
    <property type="molecule type" value="Genomic_DNA"/>
</dbReference>
<reference evidence="2 3" key="1">
    <citation type="journal article" date="2019" name="Environ. Microbiol.">
        <title>At the nexus of three kingdoms: the genome of the mycorrhizal fungus Gigaspora margarita provides insights into plant, endobacterial and fungal interactions.</title>
        <authorList>
            <person name="Venice F."/>
            <person name="Ghignone S."/>
            <person name="Salvioli di Fossalunga A."/>
            <person name="Amselem J."/>
            <person name="Novero M."/>
            <person name="Xianan X."/>
            <person name="Sedzielewska Toro K."/>
            <person name="Morin E."/>
            <person name="Lipzen A."/>
            <person name="Grigoriev I.V."/>
            <person name="Henrissat B."/>
            <person name="Martin F.M."/>
            <person name="Bonfante P."/>
        </authorList>
    </citation>
    <scope>NUCLEOTIDE SEQUENCE [LARGE SCALE GENOMIC DNA]</scope>
    <source>
        <strain evidence="2 3">BEG34</strain>
    </source>
</reference>
<accession>A0A8H3XC58</accession>
<evidence type="ECO:0000313" key="3">
    <source>
        <dbReference type="Proteomes" id="UP000439903"/>
    </source>
</evidence>
<feature type="region of interest" description="Disordered" evidence="1">
    <location>
        <begin position="1"/>
        <end position="31"/>
    </location>
</feature>
<comment type="caution">
    <text evidence="2">The sequence shown here is derived from an EMBL/GenBank/DDBJ whole genome shotgun (WGS) entry which is preliminary data.</text>
</comment>
<gene>
    <name evidence="2" type="ORF">F8M41_002862</name>
</gene>
<proteinExistence type="predicted"/>
<name>A0A8H3XC58_GIGMA</name>
<feature type="compositionally biased region" description="Basic and acidic residues" evidence="1">
    <location>
        <begin position="7"/>
        <end position="22"/>
    </location>
</feature>
<evidence type="ECO:0000313" key="2">
    <source>
        <dbReference type="EMBL" id="KAF0446852.1"/>
    </source>
</evidence>